<sequence length="999" mass="100879">MSPFPIQREDGRRVRRSRARRRRPPRPRLERLEGRALLSAGSLDPTFGQGGSATTDFPLNPALAQGTGGVVDSSGRLVVAGLVTDADNNWATVLARYTRNGSLDPTFGRGGRIVTPIVARGVIYGAARPGVALDARGDILVTGPLSEPPQVSNGPVNDFAVARYTPGGRLDATFGDGGIARINVGYTFNSIARQTNDAPSGIAIQPDGKIVVSGTTSGTPFPYDGGYEFAVARFNADGSVDTGFGADGRAVAAPGGGPYIDDYAYDLALAPDGKIVVAGATAYGTYTAARFTSTGELDPGFASGGLYVGGSSESYTSPTVTPVVVQADNKVILGETIAGDFALVRLDADGTPDPSFGVAGVVTTALSTPSLETDLALQPDGKILAVGWNSGGTASPQAGFVLARYSGIDGAPDPTFGTGGVVISAPPTAQDHAQAVAIQPDGKILLVGYAPTPSAGSPDATGVEVARLDARGNLDTRYAIGGRATATFNGSRYDTASDVAVLPGGLVLVAGTTSSGSAYLGGGEFGLAEYLPDGSLNPLFGRGGRVTTRFGAPGDNDTVSAMAVLPGGKIVVFGTTEHLDPSTYATTYKYAVAQYNPDGSLDRSFGSGGLATIDLGSPNVFALDVAVQPDGKVVLVGSVYPADGNTSVAVVRLTPRGALDPTFGAGGIVTTSLPGSSFDRANAVAIQPDGKILVGGITTDPDYVSEGDLLRYNADGTLDASFGTGGVAILPGTNGAGITSVALQPGGGIVVAASAYQGGDNYYVTVLEVARFTKAGILDPTFGTAGATQILIMPPTDLGGPNWSNASSVVVQPDGKIVVGGNTANLGYPPDYTGTPYTVVLARLTSRGALDPTFGVGGVEATSLLDVTPSYSDVRLALAPDGKVVASYSTLPVIYPGGPNVYIGSDFGVARFLGDRRGGPPWAGLLDALTTLLAQALTKASSAAGTAAAPPSRTAAAATFIASPPVPAAPSIVNQGLRPRPGPGPSLLDEALDSLLGTP</sequence>
<accession>A0A5B9VTX2</accession>
<dbReference type="Proteomes" id="UP000324233">
    <property type="component" value="Chromosome"/>
</dbReference>
<keyword evidence="3" id="KW-1185">Reference proteome</keyword>
<dbReference type="Pfam" id="PF17164">
    <property type="entry name" value="DUF5122"/>
    <property type="match status" value="11"/>
</dbReference>
<evidence type="ECO:0000313" key="2">
    <source>
        <dbReference type="EMBL" id="QEH31813.1"/>
    </source>
</evidence>
<dbReference type="RefSeq" id="WP_148590554.1">
    <property type="nucleotide sequence ID" value="NZ_CP042997.1"/>
</dbReference>
<dbReference type="KEGG" id="agv:OJF2_02780"/>
<dbReference type="OrthoDB" id="292220at2"/>
<dbReference type="InterPro" id="IPR013431">
    <property type="entry name" value="Delta_60_rpt"/>
</dbReference>
<dbReference type="NCBIfam" id="TIGR02608">
    <property type="entry name" value="delta_60_rpt"/>
    <property type="match status" value="14"/>
</dbReference>
<feature type="compositionally biased region" description="Basic residues" evidence="1">
    <location>
        <begin position="13"/>
        <end position="26"/>
    </location>
</feature>
<dbReference type="PANTHER" id="PTHR42754:SF1">
    <property type="entry name" value="LIPOPROTEIN"/>
    <property type="match status" value="1"/>
</dbReference>
<proteinExistence type="predicted"/>
<evidence type="ECO:0000256" key="1">
    <source>
        <dbReference type="SAM" id="MobiDB-lite"/>
    </source>
</evidence>
<feature type="region of interest" description="Disordered" evidence="1">
    <location>
        <begin position="1"/>
        <end position="28"/>
    </location>
</feature>
<dbReference type="AlphaFoldDB" id="A0A5B9VTX2"/>
<evidence type="ECO:0008006" key="4">
    <source>
        <dbReference type="Google" id="ProtNLM"/>
    </source>
</evidence>
<dbReference type="EMBL" id="CP042997">
    <property type="protein sequence ID" value="QEH31813.1"/>
    <property type="molecule type" value="Genomic_DNA"/>
</dbReference>
<gene>
    <name evidence="2" type="ORF">OJF2_02780</name>
</gene>
<dbReference type="Gene3D" id="2.80.10.50">
    <property type="match status" value="6"/>
</dbReference>
<protein>
    <recommendedName>
        <fullName evidence="4">Beta-propeller repeat protein</fullName>
    </recommendedName>
</protein>
<reference evidence="2 3" key="1">
    <citation type="submission" date="2019-08" db="EMBL/GenBank/DDBJ databases">
        <title>Deep-cultivation of Planctomycetes and their phenomic and genomic characterization uncovers novel biology.</title>
        <authorList>
            <person name="Wiegand S."/>
            <person name="Jogler M."/>
            <person name="Boedeker C."/>
            <person name="Pinto D."/>
            <person name="Vollmers J."/>
            <person name="Rivas-Marin E."/>
            <person name="Kohn T."/>
            <person name="Peeters S.H."/>
            <person name="Heuer A."/>
            <person name="Rast P."/>
            <person name="Oberbeckmann S."/>
            <person name="Bunk B."/>
            <person name="Jeske O."/>
            <person name="Meyerdierks A."/>
            <person name="Storesund J.E."/>
            <person name="Kallscheuer N."/>
            <person name="Luecker S."/>
            <person name="Lage O.M."/>
            <person name="Pohl T."/>
            <person name="Merkel B.J."/>
            <person name="Hornburger P."/>
            <person name="Mueller R.-W."/>
            <person name="Bruemmer F."/>
            <person name="Labrenz M."/>
            <person name="Spormann A.M."/>
            <person name="Op den Camp H."/>
            <person name="Overmann J."/>
            <person name="Amann R."/>
            <person name="Jetten M.S.M."/>
            <person name="Mascher T."/>
            <person name="Medema M.H."/>
            <person name="Devos D.P."/>
            <person name="Kaster A.-K."/>
            <person name="Ovreas L."/>
            <person name="Rohde M."/>
            <person name="Galperin M.Y."/>
            <person name="Jogler C."/>
        </authorList>
    </citation>
    <scope>NUCLEOTIDE SEQUENCE [LARGE SCALE GENOMIC DNA]</scope>
    <source>
        <strain evidence="2 3">OJF2</strain>
    </source>
</reference>
<name>A0A5B9VTX2_9BACT</name>
<dbReference type="SUPFAM" id="SSF69322">
    <property type="entry name" value="Tricorn protease domain 2"/>
    <property type="match status" value="1"/>
</dbReference>
<evidence type="ECO:0000313" key="3">
    <source>
        <dbReference type="Proteomes" id="UP000324233"/>
    </source>
</evidence>
<dbReference type="SUPFAM" id="SSF63829">
    <property type="entry name" value="Calcium-dependent phosphotriesterase"/>
    <property type="match status" value="1"/>
</dbReference>
<feature type="region of interest" description="Disordered" evidence="1">
    <location>
        <begin position="971"/>
        <end position="999"/>
    </location>
</feature>
<dbReference type="PANTHER" id="PTHR42754">
    <property type="entry name" value="ENDOGLUCANASE"/>
    <property type="match status" value="1"/>
</dbReference>
<organism evidence="2 3">
    <name type="scientific">Aquisphaera giovannonii</name>
    <dbReference type="NCBI Taxonomy" id="406548"/>
    <lineage>
        <taxon>Bacteria</taxon>
        <taxon>Pseudomonadati</taxon>
        <taxon>Planctomycetota</taxon>
        <taxon>Planctomycetia</taxon>
        <taxon>Isosphaerales</taxon>
        <taxon>Isosphaeraceae</taxon>
        <taxon>Aquisphaera</taxon>
    </lineage>
</organism>